<dbReference type="GO" id="GO:0008131">
    <property type="term" value="F:primary methylamine oxidase activity"/>
    <property type="evidence" value="ECO:0007669"/>
    <property type="project" value="InterPro"/>
</dbReference>
<evidence type="ECO:0000256" key="1">
    <source>
        <dbReference type="SAM" id="SignalP"/>
    </source>
</evidence>
<organism evidence="2 3">
    <name type="scientific">Cocleimonas flava</name>
    <dbReference type="NCBI Taxonomy" id="634765"/>
    <lineage>
        <taxon>Bacteria</taxon>
        <taxon>Pseudomonadati</taxon>
        <taxon>Pseudomonadota</taxon>
        <taxon>Gammaproteobacteria</taxon>
        <taxon>Thiotrichales</taxon>
        <taxon>Thiotrichaceae</taxon>
        <taxon>Cocleimonas</taxon>
    </lineage>
</organism>
<dbReference type="GO" id="GO:0005507">
    <property type="term" value="F:copper ion binding"/>
    <property type="evidence" value="ECO:0007669"/>
    <property type="project" value="InterPro"/>
</dbReference>
<sequence>MIFSRPSCMKMHPSIIISIGILSFLSFSNAYAHNNDPLTVDEISRVGNLVTPQTLAAKSEGGVTVNDNQELLLIERNEEKGAPKDQRRADVYIYNYSTDELEQSLVDLNTSEIISTVTKQGVQLPLTVNELKRAKEIVFEDEDERQILEHEYNRITSRTLNDTSELNIKAFTFTADSLPNRVNEASKQCGIHRCAQLMLYTDENIVFEISPIVNLSAGVVTQRIGF</sequence>
<dbReference type="EMBL" id="SMFQ01000002">
    <property type="protein sequence ID" value="TCJ89027.1"/>
    <property type="molecule type" value="Genomic_DNA"/>
</dbReference>
<feature type="signal peptide" evidence="1">
    <location>
        <begin position="1"/>
        <end position="32"/>
    </location>
</feature>
<gene>
    <name evidence="2" type="ORF">EV695_0888</name>
</gene>
<accession>A0A4R1F427</accession>
<dbReference type="RefSeq" id="WP_131904686.1">
    <property type="nucleotide sequence ID" value="NZ_BAAAFU010000008.1"/>
</dbReference>
<proteinExistence type="predicted"/>
<name>A0A4R1F427_9GAMM</name>
<evidence type="ECO:0000313" key="3">
    <source>
        <dbReference type="Proteomes" id="UP000294887"/>
    </source>
</evidence>
<feature type="chain" id="PRO_5020288333" evidence="1">
    <location>
        <begin position="33"/>
        <end position="226"/>
    </location>
</feature>
<keyword evidence="3" id="KW-1185">Reference proteome</keyword>
<dbReference type="GO" id="GO:0009308">
    <property type="term" value="P:amine metabolic process"/>
    <property type="evidence" value="ECO:0007669"/>
    <property type="project" value="InterPro"/>
</dbReference>
<comment type="caution">
    <text evidence="2">The sequence shown here is derived from an EMBL/GenBank/DDBJ whole genome shotgun (WGS) entry which is preliminary data.</text>
</comment>
<dbReference type="SUPFAM" id="SSF54416">
    <property type="entry name" value="Amine oxidase N-terminal region"/>
    <property type="match status" value="1"/>
</dbReference>
<dbReference type="OrthoDB" id="5003040at2"/>
<reference evidence="2 3" key="1">
    <citation type="submission" date="2019-03" db="EMBL/GenBank/DDBJ databases">
        <title>Genomic Encyclopedia of Type Strains, Phase IV (KMG-IV): sequencing the most valuable type-strain genomes for metagenomic binning, comparative biology and taxonomic classification.</title>
        <authorList>
            <person name="Goeker M."/>
        </authorList>
    </citation>
    <scope>NUCLEOTIDE SEQUENCE [LARGE SCALE GENOMIC DNA]</scope>
    <source>
        <strain evidence="2 3">DSM 24830</strain>
    </source>
</reference>
<keyword evidence="1" id="KW-0732">Signal</keyword>
<dbReference type="Gene3D" id="3.10.450.40">
    <property type="match status" value="1"/>
</dbReference>
<dbReference type="GO" id="GO:0048038">
    <property type="term" value="F:quinone binding"/>
    <property type="evidence" value="ECO:0007669"/>
    <property type="project" value="InterPro"/>
</dbReference>
<dbReference type="Proteomes" id="UP000294887">
    <property type="component" value="Unassembled WGS sequence"/>
</dbReference>
<evidence type="ECO:0000313" key="2">
    <source>
        <dbReference type="EMBL" id="TCJ89027.1"/>
    </source>
</evidence>
<protein>
    <submittedName>
        <fullName evidence="2">Uncharacterized protein</fullName>
    </submittedName>
</protein>
<dbReference type="AlphaFoldDB" id="A0A4R1F427"/>
<dbReference type="InterPro" id="IPR016182">
    <property type="entry name" value="Cu_amine_oxidase_N-reg"/>
</dbReference>